<feature type="compositionally biased region" description="Basic and acidic residues" evidence="1">
    <location>
        <begin position="9"/>
        <end position="21"/>
    </location>
</feature>
<keyword evidence="3" id="KW-1185">Reference proteome</keyword>
<dbReference type="EMBL" id="CP036498">
    <property type="protein sequence ID" value="QUS41535.1"/>
    <property type="molecule type" value="Genomic_DNA"/>
</dbReference>
<feature type="region of interest" description="Disordered" evidence="1">
    <location>
        <begin position="1"/>
        <end position="21"/>
    </location>
</feature>
<organism evidence="2 3">
    <name type="scientific">Tardiphaga alba</name>
    <dbReference type="NCBI Taxonomy" id="340268"/>
    <lineage>
        <taxon>Bacteria</taxon>
        <taxon>Pseudomonadati</taxon>
        <taxon>Pseudomonadota</taxon>
        <taxon>Alphaproteobacteria</taxon>
        <taxon>Hyphomicrobiales</taxon>
        <taxon>Nitrobacteraceae</taxon>
        <taxon>Tardiphaga</taxon>
    </lineage>
</organism>
<dbReference type="Proteomes" id="UP000682843">
    <property type="component" value="Chromosome"/>
</dbReference>
<protein>
    <submittedName>
        <fullName evidence="2">Uncharacterized protein</fullName>
    </submittedName>
</protein>
<evidence type="ECO:0000313" key="2">
    <source>
        <dbReference type="EMBL" id="QUS41535.1"/>
    </source>
</evidence>
<sequence length="74" mass="8431">MHGACSDISGRHCEERSDEAIQRPQAKTGLLRCARNDDGKERSLTLRCPCGCPARPALWCRARDSRHRRDALRR</sequence>
<name>A0ABX8AGU7_9BRAD</name>
<reference evidence="2 3" key="1">
    <citation type="submission" date="2019-02" db="EMBL/GenBank/DDBJ databases">
        <title>Emended description of the genus Rhodopseudomonas and description of Rhodopseudomonas albus sp. nov., a non-phototrophic, heavy-metal-tolerant bacterium isolated from garden soil.</title>
        <authorList>
            <person name="Bao Z."/>
            <person name="Cao W.W."/>
            <person name="Sato Y."/>
            <person name="Nishizawa T."/>
            <person name="Zhao J."/>
            <person name="Guo Y."/>
            <person name="Ohta H."/>
        </authorList>
    </citation>
    <scope>NUCLEOTIDE SEQUENCE [LARGE SCALE GENOMIC DNA]</scope>
    <source>
        <strain evidence="2 3">SK50-23</strain>
    </source>
</reference>
<evidence type="ECO:0000256" key="1">
    <source>
        <dbReference type="SAM" id="MobiDB-lite"/>
    </source>
</evidence>
<proteinExistence type="predicted"/>
<evidence type="ECO:0000313" key="3">
    <source>
        <dbReference type="Proteomes" id="UP000682843"/>
    </source>
</evidence>
<accession>A0ABX8AGU7</accession>
<gene>
    <name evidence="2" type="ORF">RPMA_23815</name>
</gene>